<comment type="caution">
    <text evidence="2">The sequence shown here is derived from an EMBL/GenBank/DDBJ whole genome shotgun (WGS) entry which is preliminary data.</text>
</comment>
<proteinExistence type="predicted"/>
<dbReference type="InterPro" id="IPR029058">
    <property type="entry name" value="AB_hydrolase_fold"/>
</dbReference>
<dbReference type="RefSeq" id="WP_168962143.1">
    <property type="nucleotide sequence ID" value="NZ_CAJKCJ010000123.1"/>
</dbReference>
<sequence length="311" mass="34424">MMGIAGVRKWCVAGLGVLGMLLLPAAASAAPAAKIEQIVVKTKAPKNPEVTFHCRIPRTYRSADRLEYRILVYFGGRNTSGAGEAQGGAGWAEWADRNKIFIVAPGFKDDNYWEPEEWSGPALLKALSMLKSKYRVCTTKLLFYGFSGGSQCSNLFPAWKPAMTRAWVSHAGGVFHTPSTRMRGVPGLVTCGDADIQRYIISRRFVENARAKGENIIWKSYPNLNHSVPMESYRLAREFLGFYHRRHLEDLGGSKTGRAAEAPPVWIGDDQDQLFYPVKSAQAANIPLEDRVLLPSNEIALAWGKPAPVRK</sequence>
<keyword evidence="1" id="KW-0732">Signal</keyword>
<evidence type="ECO:0000313" key="2">
    <source>
        <dbReference type="EMBL" id="NMD86382.1"/>
    </source>
</evidence>
<dbReference type="EMBL" id="JABAEW010000010">
    <property type="protein sequence ID" value="NMD86382.1"/>
    <property type="molecule type" value="Genomic_DNA"/>
</dbReference>
<dbReference type="SUPFAM" id="SSF53474">
    <property type="entry name" value="alpha/beta-Hydrolases"/>
    <property type="match status" value="1"/>
</dbReference>
<protein>
    <recommendedName>
        <fullName evidence="4">Esterase</fullName>
    </recommendedName>
</protein>
<organism evidence="2 3">
    <name type="scientific">Victivallis vadensis</name>
    <dbReference type="NCBI Taxonomy" id="172901"/>
    <lineage>
        <taxon>Bacteria</taxon>
        <taxon>Pseudomonadati</taxon>
        <taxon>Lentisphaerota</taxon>
        <taxon>Lentisphaeria</taxon>
        <taxon>Victivallales</taxon>
        <taxon>Victivallaceae</taxon>
        <taxon>Victivallis</taxon>
    </lineage>
</organism>
<dbReference type="Gene3D" id="3.40.50.1820">
    <property type="entry name" value="alpha/beta hydrolase"/>
    <property type="match status" value="1"/>
</dbReference>
<feature type="signal peptide" evidence="1">
    <location>
        <begin position="1"/>
        <end position="29"/>
    </location>
</feature>
<dbReference type="AlphaFoldDB" id="A0A848AZP5"/>
<evidence type="ECO:0000256" key="1">
    <source>
        <dbReference type="SAM" id="SignalP"/>
    </source>
</evidence>
<evidence type="ECO:0008006" key="4">
    <source>
        <dbReference type="Google" id="ProtNLM"/>
    </source>
</evidence>
<evidence type="ECO:0000313" key="3">
    <source>
        <dbReference type="Proteomes" id="UP000576225"/>
    </source>
</evidence>
<accession>A0A848AZP5</accession>
<reference evidence="2 3" key="1">
    <citation type="submission" date="2020-04" db="EMBL/GenBank/DDBJ databases">
        <authorList>
            <person name="Hitch T.C.A."/>
            <person name="Wylensek D."/>
            <person name="Clavel T."/>
        </authorList>
    </citation>
    <scope>NUCLEOTIDE SEQUENCE [LARGE SCALE GENOMIC DNA]</scope>
    <source>
        <strain evidence="2 3">COR2-253-APC-1A</strain>
    </source>
</reference>
<feature type="chain" id="PRO_5041144027" description="Esterase" evidence="1">
    <location>
        <begin position="30"/>
        <end position="311"/>
    </location>
</feature>
<dbReference type="Proteomes" id="UP000576225">
    <property type="component" value="Unassembled WGS sequence"/>
</dbReference>
<name>A0A848AZP5_9BACT</name>
<gene>
    <name evidence="2" type="ORF">HF882_07270</name>
</gene>